<keyword evidence="1" id="KW-1133">Transmembrane helix</keyword>
<dbReference type="RefSeq" id="WP_341372750.1">
    <property type="nucleotide sequence ID" value="NZ_JBBUTF010000003.1"/>
</dbReference>
<evidence type="ECO:0000259" key="2">
    <source>
        <dbReference type="Pfam" id="PF13937"/>
    </source>
</evidence>
<keyword evidence="4" id="KW-1185">Reference proteome</keyword>
<dbReference type="Proteomes" id="UP001368500">
    <property type="component" value="Unassembled WGS sequence"/>
</dbReference>
<sequence>MTDRAGSLRLYWHRTLLVTCVLVGLWLTLTAAVGLWAPDQQFSFFGWPFGYWAAAQGAMVAYCAIVWAYALLMERIEAAHADPSLD</sequence>
<evidence type="ECO:0000313" key="4">
    <source>
        <dbReference type="Proteomes" id="UP001368500"/>
    </source>
</evidence>
<feature type="domain" description="Sodium symporter small subunit" evidence="2">
    <location>
        <begin position="10"/>
        <end position="80"/>
    </location>
</feature>
<dbReference type="Pfam" id="PF13937">
    <property type="entry name" value="DUF4212"/>
    <property type="match status" value="1"/>
</dbReference>
<comment type="caution">
    <text evidence="3">The sequence shown here is derived from an EMBL/GenBank/DDBJ whole genome shotgun (WGS) entry which is preliminary data.</text>
</comment>
<keyword evidence="1" id="KW-0812">Transmembrane</keyword>
<dbReference type="NCBIfam" id="TIGR03647">
    <property type="entry name" value="Na_symport_sm"/>
    <property type="match status" value="1"/>
</dbReference>
<feature type="transmembrane region" description="Helical" evidence="1">
    <location>
        <begin position="12"/>
        <end position="37"/>
    </location>
</feature>
<protein>
    <submittedName>
        <fullName evidence="3">Sodium/substrate symporter small subunit</fullName>
    </submittedName>
</protein>
<organism evidence="3 4">
    <name type="scientific">Pseudaquabacterium rugosum</name>
    <dbReference type="NCBI Taxonomy" id="2984194"/>
    <lineage>
        <taxon>Bacteria</taxon>
        <taxon>Pseudomonadati</taxon>
        <taxon>Pseudomonadota</taxon>
        <taxon>Betaproteobacteria</taxon>
        <taxon>Burkholderiales</taxon>
        <taxon>Sphaerotilaceae</taxon>
        <taxon>Pseudaquabacterium</taxon>
    </lineage>
</organism>
<keyword evidence="1" id="KW-0472">Membrane</keyword>
<feature type="transmembrane region" description="Helical" evidence="1">
    <location>
        <begin position="49"/>
        <end position="72"/>
    </location>
</feature>
<evidence type="ECO:0000256" key="1">
    <source>
        <dbReference type="SAM" id="Phobius"/>
    </source>
</evidence>
<accession>A0ABU9B879</accession>
<name>A0ABU9B879_9BURK</name>
<reference evidence="3 4" key="1">
    <citation type="submission" date="2024-04" db="EMBL/GenBank/DDBJ databases">
        <title>Novel species of the genus Ideonella isolated from streams.</title>
        <authorList>
            <person name="Lu H."/>
        </authorList>
    </citation>
    <scope>NUCLEOTIDE SEQUENCE [LARGE SCALE GENOMIC DNA]</scope>
    <source>
        <strain evidence="3 4">BYS139W</strain>
    </source>
</reference>
<dbReference type="InterPro" id="IPR019886">
    <property type="entry name" value="Na_symporter_ssu"/>
</dbReference>
<gene>
    <name evidence="3" type="ORF">AACH11_03170</name>
</gene>
<dbReference type="EMBL" id="JBBUTF010000003">
    <property type="protein sequence ID" value="MEK8024965.1"/>
    <property type="molecule type" value="Genomic_DNA"/>
</dbReference>
<proteinExistence type="predicted"/>
<evidence type="ECO:0000313" key="3">
    <source>
        <dbReference type="EMBL" id="MEK8024965.1"/>
    </source>
</evidence>